<dbReference type="EMBL" id="LAZR01061811">
    <property type="protein sequence ID" value="KKK62825.1"/>
    <property type="molecule type" value="Genomic_DNA"/>
</dbReference>
<feature type="non-terminal residue" evidence="1">
    <location>
        <position position="118"/>
    </location>
</feature>
<protein>
    <submittedName>
        <fullName evidence="1">Uncharacterized protein</fullName>
    </submittedName>
</protein>
<proteinExistence type="predicted"/>
<organism evidence="1">
    <name type="scientific">marine sediment metagenome</name>
    <dbReference type="NCBI Taxonomy" id="412755"/>
    <lineage>
        <taxon>unclassified sequences</taxon>
        <taxon>metagenomes</taxon>
        <taxon>ecological metagenomes</taxon>
    </lineage>
</organism>
<dbReference type="AlphaFoldDB" id="A0A0F8XNS5"/>
<reference evidence="1" key="1">
    <citation type="journal article" date="2015" name="Nature">
        <title>Complex archaea that bridge the gap between prokaryotes and eukaryotes.</title>
        <authorList>
            <person name="Spang A."/>
            <person name="Saw J.H."/>
            <person name="Jorgensen S.L."/>
            <person name="Zaremba-Niedzwiedzka K."/>
            <person name="Martijn J."/>
            <person name="Lind A.E."/>
            <person name="van Eijk R."/>
            <person name="Schleper C."/>
            <person name="Guy L."/>
            <person name="Ettema T.J."/>
        </authorList>
    </citation>
    <scope>NUCLEOTIDE SEQUENCE</scope>
</reference>
<sequence length="118" mass="13087">MPAADDRRPFAWQVSGEFDVWVDETAGLWFADTSFGPLSTISIPLPSSLTIGARVLDYVGGTLRIKHSYDRRCTTRFAVESDTELNLQEGEAIHLKLGGTTVFKGMLFKPVETWPGHT</sequence>
<name>A0A0F8XNS5_9ZZZZ</name>
<accession>A0A0F8XNS5</accession>
<gene>
    <name evidence="1" type="ORF">LCGC14_3000470</name>
</gene>
<evidence type="ECO:0000313" key="1">
    <source>
        <dbReference type="EMBL" id="KKK62825.1"/>
    </source>
</evidence>
<comment type="caution">
    <text evidence="1">The sequence shown here is derived from an EMBL/GenBank/DDBJ whole genome shotgun (WGS) entry which is preliminary data.</text>
</comment>